<reference evidence="1 2" key="1">
    <citation type="submission" date="2019-10" db="EMBL/GenBank/DDBJ databases">
        <title>Genomic and transcriptomic insights into the perfect genentic adaptation of a filamentous nitrogen-fixing cyanobacterium to rice fields.</title>
        <authorList>
            <person name="Chen Z."/>
        </authorList>
    </citation>
    <scope>NUCLEOTIDE SEQUENCE [LARGE SCALE GENOMIC DNA]</scope>
    <source>
        <strain evidence="1">CCNUC1</strain>
    </source>
</reference>
<dbReference type="KEGG" id="nsh:GXM_01713"/>
<dbReference type="AlphaFoldDB" id="A0A5P8VV46"/>
<proteinExistence type="predicted"/>
<evidence type="ECO:0000313" key="2">
    <source>
        <dbReference type="Proteomes" id="UP000326678"/>
    </source>
</evidence>
<keyword evidence="2" id="KW-1185">Reference proteome</keyword>
<dbReference type="EMBL" id="CP045226">
    <property type="protein sequence ID" value="QFS44240.1"/>
    <property type="molecule type" value="Genomic_DNA"/>
</dbReference>
<gene>
    <name evidence="1" type="ORF">GXM_01713</name>
</gene>
<organism evidence="1 2">
    <name type="scientific">Nostoc sphaeroides CCNUC1</name>
    <dbReference type="NCBI Taxonomy" id="2653204"/>
    <lineage>
        <taxon>Bacteria</taxon>
        <taxon>Bacillati</taxon>
        <taxon>Cyanobacteriota</taxon>
        <taxon>Cyanophyceae</taxon>
        <taxon>Nostocales</taxon>
        <taxon>Nostocaceae</taxon>
        <taxon>Nostoc</taxon>
    </lineage>
</organism>
<protein>
    <submittedName>
        <fullName evidence="1">Uncharacterized protein</fullName>
    </submittedName>
</protein>
<evidence type="ECO:0000313" key="1">
    <source>
        <dbReference type="EMBL" id="QFS44240.1"/>
    </source>
</evidence>
<accession>A0A5P8VV46</accession>
<name>A0A5P8VV46_9NOSO</name>
<sequence>MGKDAMNRVSTNGLFVGQINCDRTVAISNFTIAIATPAV</sequence>
<dbReference type="Proteomes" id="UP000326678">
    <property type="component" value="Chromosome Gxm1"/>
</dbReference>